<dbReference type="Pfam" id="PF00491">
    <property type="entry name" value="Arginase"/>
    <property type="match status" value="1"/>
</dbReference>
<evidence type="ECO:0000313" key="10">
    <source>
        <dbReference type="Proteomes" id="UP000243739"/>
    </source>
</evidence>
<dbReference type="EMBL" id="MIJF01000035">
    <property type="protein sequence ID" value="OEF99114.1"/>
    <property type="molecule type" value="Genomic_DNA"/>
</dbReference>
<keyword evidence="2 8" id="KW-0378">Hydrolase</keyword>
<keyword evidence="3" id="KW-0369">Histidine metabolism</keyword>
<dbReference type="PROSITE" id="PS01053">
    <property type="entry name" value="ARGINASE_1"/>
    <property type="match status" value="1"/>
</dbReference>
<organism evidence="9 10">
    <name type="scientific">Vulcanibacillus modesticaldus</name>
    <dbReference type="NCBI Taxonomy" id="337097"/>
    <lineage>
        <taxon>Bacteria</taxon>
        <taxon>Bacillati</taxon>
        <taxon>Bacillota</taxon>
        <taxon>Bacilli</taxon>
        <taxon>Bacillales</taxon>
        <taxon>Bacillaceae</taxon>
        <taxon>Vulcanibacillus</taxon>
    </lineage>
</organism>
<evidence type="ECO:0000256" key="4">
    <source>
        <dbReference type="ARBA" id="ARBA00023211"/>
    </source>
</evidence>
<dbReference type="NCBIfam" id="TIGR01227">
    <property type="entry name" value="hutG"/>
    <property type="match status" value="1"/>
</dbReference>
<comment type="caution">
    <text evidence="9">The sequence shown here is derived from an EMBL/GenBank/DDBJ whole genome shotgun (WGS) entry which is preliminary data.</text>
</comment>
<feature type="binding site" evidence="6">
    <location>
        <position position="150"/>
    </location>
    <ligand>
        <name>Mn(2+)</name>
        <dbReference type="ChEBI" id="CHEBI:29035"/>
        <label>1</label>
    </ligand>
</feature>
<dbReference type="InterPro" id="IPR006035">
    <property type="entry name" value="Ureohydrolase"/>
</dbReference>
<reference evidence="9 10" key="1">
    <citation type="submission" date="2016-09" db="EMBL/GenBank/DDBJ databases">
        <title>Draft genome sequence for the type strain of Vulcanibacillus modesticaldus BR, a strictly anaerobic, moderately thermophilic, and nitrate-reducing bacterium from deep sea-hydrothermal vents of the Mid-Atlantic Ridge.</title>
        <authorList>
            <person name="Abin C.A."/>
            <person name="Hollibaugh J.T."/>
        </authorList>
    </citation>
    <scope>NUCLEOTIDE SEQUENCE [LARGE SCALE GENOMIC DNA]</scope>
    <source>
        <strain evidence="9 10">BR</strain>
    </source>
</reference>
<dbReference type="GO" id="GO:0046872">
    <property type="term" value="F:metal ion binding"/>
    <property type="evidence" value="ECO:0007669"/>
    <property type="project" value="UniProtKB-KW"/>
</dbReference>
<dbReference type="InterPro" id="IPR023696">
    <property type="entry name" value="Ureohydrolase_dom_sf"/>
</dbReference>
<evidence type="ECO:0000313" key="9">
    <source>
        <dbReference type="EMBL" id="OEF99114.1"/>
    </source>
</evidence>
<feature type="binding site" evidence="6">
    <location>
        <position position="238"/>
    </location>
    <ligand>
        <name>Mn(2+)</name>
        <dbReference type="ChEBI" id="CHEBI:29035"/>
        <label>1</label>
    </ligand>
</feature>
<comment type="similarity">
    <text evidence="7 8">Belongs to the arginase family.</text>
</comment>
<keyword evidence="1 6" id="KW-0479">Metal-binding</keyword>
<sequence>MFPAGKANFKDRYDTKIVDWIKPWDGKEGVKIGLIGLPLSKSSISHSGAFLAPKMIRELFANYSTYVEDERINLNDLEVKDIGDVQMHPTDIIGSHQRIEDSLSLLYEHQPKMQPIIIGGDHSVTAPSVKAFKKKIGGEIGIIQFDAHHDIRNLEDGGPTNGTPFRTLIESGTINPKNLVQIGIRNYANAEHYREEAEGLGITVYPMKEVRTRPIKEIIEEAIKIASNGTEAIYVSLDIDVLDQAFAPGAVAIGPGGMDTFTLFDAVELLAQEKKVKGFDLVCIDPMQDFRNMTSRVGVQLILQFLRGKYRFKNGNNTNKL</sequence>
<evidence type="ECO:0000256" key="7">
    <source>
        <dbReference type="PROSITE-ProRule" id="PRU00742"/>
    </source>
</evidence>
<feature type="binding site" evidence="6">
    <location>
        <position position="240"/>
    </location>
    <ligand>
        <name>Mn(2+)</name>
        <dbReference type="ChEBI" id="CHEBI:29035"/>
        <label>1</label>
    </ligand>
</feature>
<evidence type="ECO:0000256" key="2">
    <source>
        <dbReference type="ARBA" id="ARBA00022801"/>
    </source>
</evidence>
<evidence type="ECO:0000256" key="6">
    <source>
        <dbReference type="PIRSR" id="PIRSR036979-1"/>
    </source>
</evidence>
<dbReference type="STRING" id="337097.BHF71_02300"/>
<gene>
    <name evidence="9" type="ORF">BHF71_02300</name>
</gene>
<dbReference type="PROSITE" id="PS51409">
    <property type="entry name" value="ARGINASE_2"/>
    <property type="match status" value="1"/>
</dbReference>
<dbReference type="Proteomes" id="UP000243739">
    <property type="component" value="Unassembled WGS sequence"/>
</dbReference>
<dbReference type="CDD" id="cd09990">
    <property type="entry name" value="Agmatinase-like"/>
    <property type="match status" value="1"/>
</dbReference>
<name>A0A1D2YTU0_9BACI</name>
<keyword evidence="10" id="KW-1185">Reference proteome</keyword>
<proteinExistence type="inferred from homology"/>
<dbReference type="OrthoDB" id="9788689at2"/>
<dbReference type="SUPFAM" id="SSF52768">
    <property type="entry name" value="Arginase/deacetylase"/>
    <property type="match status" value="1"/>
</dbReference>
<evidence type="ECO:0000256" key="3">
    <source>
        <dbReference type="ARBA" id="ARBA00022808"/>
    </source>
</evidence>
<dbReference type="EC" id="3.5.3.8" evidence="5"/>
<dbReference type="GO" id="GO:0008783">
    <property type="term" value="F:agmatinase activity"/>
    <property type="evidence" value="ECO:0007669"/>
    <property type="project" value="TreeGrafter"/>
</dbReference>
<dbReference type="InterPro" id="IPR020855">
    <property type="entry name" value="Ureohydrolase_Mn_BS"/>
</dbReference>
<dbReference type="Gene3D" id="3.40.800.10">
    <property type="entry name" value="Ureohydrolase domain"/>
    <property type="match status" value="1"/>
</dbReference>
<keyword evidence="4 6" id="KW-0464">Manganese</keyword>
<feature type="binding site" evidence="6">
    <location>
        <position position="148"/>
    </location>
    <ligand>
        <name>Mn(2+)</name>
        <dbReference type="ChEBI" id="CHEBI:29035"/>
        <label>1</label>
    </ligand>
</feature>
<dbReference type="GO" id="GO:0050415">
    <property type="term" value="F:formimidoylglutamase activity"/>
    <property type="evidence" value="ECO:0007669"/>
    <property type="project" value="UniProtKB-UniRule"/>
</dbReference>
<dbReference type="PIRSF" id="PIRSF036979">
    <property type="entry name" value="Arginase"/>
    <property type="match status" value="1"/>
</dbReference>
<dbReference type="PRINTS" id="PR00116">
    <property type="entry name" value="ARGINASE"/>
</dbReference>
<feature type="binding site" evidence="6">
    <location>
        <position position="146"/>
    </location>
    <ligand>
        <name>Mn(2+)</name>
        <dbReference type="ChEBI" id="CHEBI:29035"/>
        <label>1</label>
    </ligand>
</feature>
<protein>
    <recommendedName>
        <fullName evidence="5">Formimidoylglutamase</fullName>
        <ecNumber evidence="5">3.5.3.8</ecNumber>
    </recommendedName>
</protein>
<feature type="binding site" evidence="6">
    <location>
        <position position="122"/>
    </location>
    <ligand>
        <name>Mn(2+)</name>
        <dbReference type="ChEBI" id="CHEBI:29035"/>
        <label>1</label>
    </ligand>
</feature>
<accession>A0A1D2YTU0</accession>
<comment type="cofactor">
    <cofactor evidence="6">
        <name>Mn(2+)</name>
        <dbReference type="ChEBI" id="CHEBI:29035"/>
    </cofactor>
    <text evidence="6">Binds 2 manganese ions per subunit.</text>
</comment>
<evidence type="ECO:0000256" key="1">
    <source>
        <dbReference type="ARBA" id="ARBA00022723"/>
    </source>
</evidence>
<evidence type="ECO:0000256" key="8">
    <source>
        <dbReference type="RuleBase" id="RU003684"/>
    </source>
</evidence>
<dbReference type="GO" id="GO:0033389">
    <property type="term" value="P:putrescine biosynthetic process from arginine, via agmatine"/>
    <property type="evidence" value="ECO:0007669"/>
    <property type="project" value="TreeGrafter"/>
</dbReference>
<dbReference type="InterPro" id="IPR005923">
    <property type="entry name" value="HutG"/>
</dbReference>
<dbReference type="AlphaFoldDB" id="A0A1D2YTU0"/>
<dbReference type="PANTHER" id="PTHR11358">
    <property type="entry name" value="ARGINASE/AGMATINASE"/>
    <property type="match status" value="1"/>
</dbReference>
<evidence type="ECO:0000256" key="5">
    <source>
        <dbReference type="NCBIfam" id="TIGR01227"/>
    </source>
</evidence>
<dbReference type="GO" id="GO:0019556">
    <property type="term" value="P:L-histidine catabolic process to glutamate and formamide"/>
    <property type="evidence" value="ECO:0007669"/>
    <property type="project" value="UniProtKB-UniRule"/>
</dbReference>
<dbReference type="PANTHER" id="PTHR11358:SF35">
    <property type="entry name" value="FORMIMIDOYLGLUTAMASE"/>
    <property type="match status" value="1"/>
</dbReference>